<gene>
    <name evidence="2" type="ORF">G5V65_17655</name>
</gene>
<dbReference type="Proteomes" id="UP000474758">
    <property type="component" value="Unassembled WGS sequence"/>
</dbReference>
<dbReference type="EMBL" id="JAALFE010000021">
    <property type="protein sequence ID" value="NGQ92722.1"/>
    <property type="molecule type" value="Genomic_DNA"/>
</dbReference>
<reference evidence="2 3" key="1">
    <citation type="submission" date="2020-02" db="EMBL/GenBank/DDBJ databases">
        <title>Rhodobacter translucens sp. nov., a novel bacterium isolated from activated sludge.</title>
        <authorList>
            <person name="Liu J."/>
        </authorList>
    </citation>
    <scope>NUCLEOTIDE SEQUENCE [LARGE SCALE GENOMIC DNA]</scope>
    <source>
        <strain evidence="2 3">HX-7-19</strain>
    </source>
</reference>
<evidence type="ECO:0000259" key="1">
    <source>
        <dbReference type="Pfam" id="PF07508"/>
    </source>
</evidence>
<dbReference type="InterPro" id="IPR011109">
    <property type="entry name" value="DNA_bind_recombinase_dom"/>
</dbReference>
<accession>A0A6M1U1Y1</accession>
<organism evidence="2 3">
    <name type="scientific">Paragemmobacter kunshanensis</name>
    <dbReference type="NCBI Taxonomy" id="2583234"/>
    <lineage>
        <taxon>Bacteria</taxon>
        <taxon>Pseudomonadati</taxon>
        <taxon>Pseudomonadota</taxon>
        <taxon>Alphaproteobacteria</taxon>
        <taxon>Rhodobacterales</taxon>
        <taxon>Paracoccaceae</taxon>
        <taxon>Paragemmobacter</taxon>
    </lineage>
</organism>
<feature type="domain" description="Recombinase" evidence="1">
    <location>
        <begin position="158"/>
        <end position="199"/>
    </location>
</feature>
<name>A0A6M1U1Y1_9RHOB</name>
<protein>
    <recommendedName>
        <fullName evidence="1">Recombinase domain-containing protein</fullName>
    </recommendedName>
</protein>
<dbReference type="AlphaFoldDB" id="A0A6M1U1Y1"/>
<evidence type="ECO:0000313" key="2">
    <source>
        <dbReference type="EMBL" id="NGQ92722.1"/>
    </source>
</evidence>
<proteinExistence type="predicted"/>
<dbReference type="GO" id="GO:0003677">
    <property type="term" value="F:DNA binding"/>
    <property type="evidence" value="ECO:0007669"/>
    <property type="project" value="InterPro"/>
</dbReference>
<dbReference type="Pfam" id="PF07508">
    <property type="entry name" value="Recombinase"/>
    <property type="match status" value="1"/>
</dbReference>
<dbReference type="RefSeq" id="WP_165052721.1">
    <property type="nucleotide sequence ID" value="NZ_JAALFE010000021.1"/>
</dbReference>
<comment type="caution">
    <text evidence="2">The sequence shown here is derived from an EMBL/GenBank/DDBJ whole genome shotgun (WGS) entry which is preliminary data.</text>
</comment>
<evidence type="ECO:0000313" key="3">
    <source>
        <dbReference type="Proteomes" id="UP000474758"/>
    </source>
</evidence>
<sequence>MDYLGFYWTLPVNWAGFTSLPKDADEAAKASRTIRYQVERVRRWVKDNKGNLLREVVFMDVRPDRGTKAIQSEIGKLLTEAGKRSAGLVLVDFTQAFGWRPHGPLFDMILQKDNCVLLPPEPMLLEGKLWDPVEHFRAWREVDFAHRSAKQQAKDTVLAAMTDLKVDGASYASIAQELNGMGVKTVNGRPWTADNVRKFMAQA</sequence>
<dbReference type="GO" id="GO:0000150">
    <property type="term" value="F:DNA strand exchange activity"/>
    <property type="evidence" value="ECO:0007669"/>
    <property type="project" value="InterPro"/>
</dbReference>
<keyword evidence="3" id="KW-1185">Reference proteome</keyword>